<feature type="compositionally biased region" description="Basic and acidic residues" evidence="1">
    <location>
        <begin position="7"/>
        <end position="19"/>
    </location>
</feature>
<sequence length="114" mass="13593">MQHRRSEHQNAMHQRRMDTMDTTESYEVRYSTYEILPHKLVDAPPYSDIYLTSHGFEAVQPKAQKMARVVDNDHMKTGYGKYFNGKVNEDNVDAKADEFIKHEHKKFQLRKWYG</sequence>
<dbReference type="Proteomes" id="UP000823749">
    <property type="component" value="Chromosome 12"/>
</dbReference>
<evidence type="ECO:0000313" key="3">
    <source>
        <dbReference type="Proteomes" id="UP000823749"/>
    </source>
</evidence>
<protein>
    <submittedName>
        <fullName evidence="2">Uncharacterized protein</fullName>
    </submittedName>
</protein>
<organism evidence="2 3">
    <name type="scientific">Rhododendron griersonianum</name>
    <dbReference type="NCBI Taxonomy" id="479676"/>
    <lineage>
        <taxon>Eukaryota</taxon>
        <taxon>Viridiplantae</taxon>
        <taxon>Streptophyta</taxon>
        <taxon>Embryophyta</taxon>
        <taxon>Tracheophyta</taxon>
        <taxon>Spermatophyta</taxon>
        <taxon>Magnoliopsida</taxon>
        <taxon>eudicotyledons</taxon>
        <taxon>Gunneridae</taxon>
        <taxon>Pentapetalae</taxon>
        <taxon>asterids</taxon>
        <taxon>Ericales</taxon>
        <taxon>Ericaceae</taxon>
        <taxon>Ericoideae</taxon>
        <taxon>Rhodoreae</taxon>
        <taxon>Rhododendron</taxon>
    </lineage>
</organism>
<evidence type="ECO:0000313" key="2">
    <source>
        <dbReference type="EMBL" id="KAG5522048.1"/>
    </source>
</evidence>
<dbReference type="EMBL" id="JACTNZ010000012">
    <property type="protein sequence ID" value="KAG5522048.1"/>
    <property type="molecule type" value="Genomic_DNA"/>
</dbReference>
<name>A0AAV6I0I7_9ERIC</name>
<keyword evidence="3" id="KW-1185">Reference proteome</keyword>
<feature type="region of interest" description="Disordered" evidence="1">
    <location>
        <begin position="1"/>
        <end position="20"/>
    </location>
</feature>
<proteinExistence type="predicted"/>
<dbReference type="AlphaFoldDB" id="A0AAV6I0I7"/>
<evidence type="ECO:0000256" key="1">
    <source>
        <dbReference type="SAM" id="MobiDB-lite"/>
    </source>
</evidence>
<gene>
    <name evidence="2" type="ORF">RHGRI_034300</name>
</gene>
<reference evidence="2" key="1">
    <citation type="submission" date="2020-08" db="EMBL/GenBank/DDBJ databases">
        <title>Plant Genome Project.</title>
        <authorList>
            <person name="Zhang R.-G."/>
        </authorList>
    </citation>
    <scope>NUCLEOTIDE SEQUENCE</scope>
    <source>
        <strain evidence="2">WSP0</strain>
        <tissue evidence="2">Leaf</tissue>
    </source>
</reference>
<accession>A0AAV6I0I7</accession>
<comment type="caution">
    <text evidence="2">The sequence shown here is derived from an EMBL/GenBank/DDBJ whole genome shotgun (WGS) entry which is preliminary data.</text>
</comment>